<reference evidence="4" key="1">
    <citation type="journal article" date="2019" name="Int. J. Syst. Evol. Microbiol.">
        <title>The Global Catalogue of Microorganisms (GCM) 10K type strain sequencing project: providing services to taxonomists for standard genome sequencing and annotation.</title>
        <authorList>
            <consortium name="The Broad Institute Genomics Platform"/>
            <consortium name="The Broad Institute Genome Sequencing Center for Infectious Disease"/>
            <person name="Wu L."/>
            <person name="Ma J."/>
        </authorList>
    </citation>
    <scope>NUCLEOTIDE SEQUENCE [LARGE SCALE GENOMIC DNA]</scope>
    <source>
        <strain evidence="4">KACC 11299</strain>
    </source>
</reference>
<dbReference type="InterPro" id="IPR033875">
    <property type="entry name" value="FlhG"/>
</dbReference>
<dbReference type="PANTHER" id="PTHR43384">
    <property type="entry name" value="SEPTUM SITE-DETERMINING PROTEIN MIND HOMOLOG, CHLOROPLASTIC-RELATED"/>
    <property type="match status" value="1"/>
</dbReference>
<dbReference type="SUPFAM" id="SSF52540">
    <property type="entry name" value="P-loop containing nucleoside triphosphate hydrolases"/>
    <property type="match status" value="1"/>
</dbReference>
<evidence type="ECO:0000313" key="4">
    <source>
        <dbReference type="Proteomes" id="UP001596071"/>
    </source>
</evidence>
<organism evidence="3 4">
    <name type="scientific">Sporosarcina koreensis</name>
    <dbReference type="NCBI Taxonomy" id="334735"/>
    <lineage>
        <taxon>Bacteria</taxon>
        <taxon>Bacillati</taxon>
        <taxon>Bacillota</taxon>
        <taxon>Bacilli</taxon>
        <taxon>Bacillales</taxon>
        <taxon>Caryophanaceae</taxon>
        <taxon>Sporosarcina</taxon>
    </lineage>
</organism>
<gene>
    <name evidence="3" type="ORF">ACFPTP_07580</name>
</gene>
<dbReference type="PANTHER" id="PTHR43384:SF4">
    <property type="entry name" value="CELLULOSE BIOSYNTHESIS PROTEIN BCSQ-RELATED"/>
    <property type="match status" value="1"/>
</dbReference>
<dbReference type="PIRSF" id="PIRSF003092">
    <property type="entry name" value="MinD"/>
    <property type="match status" value="1"/>
</dbReference>
<evidence type="ECO:0000256" key="2">
    <source>
        <dbReference type="ARBA" id="ARBA00022840"/>
    </source>
</evidence>
<dbReference type="Proteomes" id="UP001596071">
    <property type="component" value="Unassembled WGS sequence"/>
</dbReference>
<sequence>MRDQAEALRMKMLKAQGGLAKSIAIVSGKGGVGKSNFSTNFAHSLRLKGKKVIVVDMDIGMGNIHILLGVAPQYSLKDYLSGQKGLESVINTDEDGLTFISGGSGLDTVLDWSEEMFDRLLTAFEQLQKEYDFILFDMGAGATQRSIELIIAVDEVIVISTTEPTSITDAYSMMKFICLKDPDKKFNIVSNRVSRLDDGNDAVTRLQYAMRKFLDKETSILGFLPEDAAVHKAVVAQKPFILLYPNALISKRMAAIAGEFVKADQMEGKQETGFLQKLKGIFLKGRE</sequence>
<keyword evidence="4" id="KW-1185">Reference proteome</keyword>
<keyword evidence="2" id="KW-0067">ATP-binding</keyword>
<dbReference type="InterPro" id="IPR027417">
    <property type="entry name" value="P-loop_NTPase"/>
</dbReference>
<dbReference type="Pfam" id="PF10609">
    <property type="entry name" value="ParA"/>
    <property type="match status" value="1"/>
</dbReference>
<keyword evidence="1" id="KW-0547">Nucleotide-binding</keyword>
<name>A0ABW0TWG8_9BACL</name>
<evidence type="ECO:0000313" key="3">
    <source>
        <dbReference type="EMBL" id="MFC5603082.1"/>
    </source>
</evidence>
<protein>
    <submittedName>
        <fullName evidence="3">MinD/ParA family protein</fullName>
    </submittedName>
</protein>
<dbReference type="InterPro" id="IPR025501">
    <property type="entry name" value="MinD_FleN"/>
</dbReference>
<dbReference type="Gene3D" id="3.40.50.300">
    <property type="entry name" value="P-loop containing nucleotide triphosphate hydrolases"/>
    <property type="match status" value="1"/>
</dbReference>
<dbReference type="InterPro" id="IPR033756">
    <property type="entry name" value="YlxH/NBP35"/>
</dbReference>
<dbReference type="CDD" id="cd02038">
    <property type="entry name" value="FlhG-like"/>
    <property type="match status" value="1"/>
</dbReference>
<accession>A0ABW0TWG8</accession>
<dbReference type="EMBL" id="JBHSNP010000011">
    <property type="protein sequence ID" value="MFC5603082.1"/>
    <property type="molecule type" value="Genomic_DNA"/>
</dbReference>
<comment type="caution">
    <text evidence="3">The sequence shown here is derived from an EMBL/GenBank/DDBJ whole genome shotgun (WGS) entry which is preliminary data.</text>
</comment>
<dbReference type="InterPro" id="IPR050625">
    <property type="entry name" value="ParA/MinD_ATPase"/>
</dbReference>
<dbReference type="RefSeq" id="WP_381443369.1">
    <property type="nucleotide sequence ID" value="NZ_JBHSNP010000011.1"/>
</dbReference>
<proteinExistence type="predicted"/>
<evidence type="ECO:0000256" key="1">
    <source>
        <dbReference type="ARBA" id="ARBA00022741"/>
    </source>
</evidence>